<reference evidence="7 8" key="1">
    <citation type="submission" date="2019-03" db="EMBL/GenBank/DDBJ databases">
        <title>Genomic Encyclopedia of Type Strains, Phase IV (KMG-IV): sequencing the most valuable type-strain genomes for metagenomic binning, comparative biology and taxonomic classification.</title>
        <authorList>
            <person name="Goeker M."/>
        </authorList>
    </citation>
    <scope>NUCLEOTIDE SEQUENCE [LARGE SCALE GENOMIC DNA]</scope>
    <source>
        <strain evidence="7 8">DSM 19377</strain>
    </source>
</reference>
<keyword evidence="3 6" id="KW-0812">Transmembrane</keyword>
<evidence type="ECO:0000256" key="6">
    <source>
        <dbReference type="SAM" id="Phobius"/>
    </source>
</evidence>
<evidence type="ECO:0000256" key="5">
    <source>
        <dbReference type="ARBA" id="ARBA00023136"/>
    </source>
</evidence>
<keyword evidence="8" id="KW-1185">Reference proteome</keyword>
<dbReference type="RefSeq" id="WP_165886911.1">
    <property type="nucleotide sequence ID" value="NZ_SLXK01000014.1"/>
</dbReference>
<organism evidence="7 8">
    <name type="scientific">Scopulibacillus darangshiensis</name>
    <dbReference type="NCBI Taxonomy" id="442528"/>
    <lineage>
        <taxon>Bacteria</taxon>
        <taxon>Bacillati</taxon>
        <taxon>Bacillota</taxon>
        <taxon>Bacilli</taxon>
        <taxon>Bacillales</taxon>
        <taxon>Sporolactobacillaceae</taxon>
        <taxon>Scopulibacillus</taxon>
    </lineage>
</organism>
<accession>A0A4R2P2V5</accession>
<proteinExistence type="predicted"/>
<comment type="caution">
    <text evidence="7">The sequence shown here is derived from an EMBL/GenBank/DDBJ whole genome shotgun (WGS) entry which is preliminary data.</text>
</comment>
<dbReference type="InterPro" id="IPR010343">
    <property type="entry name" value="ArAE_1"/>
</dbReference>
<dbReference type="Pfam" id="PF06081">
    <property type="entry name" value="ArAE_1"/>
    <property type="match status" value="1"/>
</dbReference>
<keyword evidence="5 6" id="KW-0472">Membrane</keyword>
<dbReference type="EMBL" id="SLXK01000014">
    <property type="protein sequence ID" value="TCP28907.1"/>
    <property type="molecule type" value="Genomic_DNA"/>
</dbReference>
<gene>
    <name evidence="7" type="ORF">EV207_11429</name>
</gene>
<keyword evidence="2" id="KW-1003">Cell membrane</keyword>
<feature type="transmembrane region" description="Helical" evidence="6">
    <location>
        <begin position="127"/>
        <end position="144"/>
    </location>
</feature>
<evidence type="ECO:0000256" key="1">
    <source>
        <dbReference type="ARBA" id="ARBA00004651"/>
    </source>
</evidence>
<evidence type="ECO:0000313" key="7">
    <source>
        <dbReference type="EMBL" id="TCP28907.1"/>
    </source>
</evidence>
<feature type="transmembrane region" description="Helical" evidence="6">
    <location>
        <begin position="40"/>
        <end position="67"/>
    </location>
</feature>
<evidence type="ECO:0000313" key="8">
    <source>
        <dbReference type="Proteomes" id="UP000295416"/>
    </source>
</evidence>
<feature type="transmembrane region" description="Helical" evidence="6">
    <location>
        <begin position="150"/>
        <end position="170"/>
    </location>
</feature>
<keyword evidence="4 6" id="KW-1133">Transmembrane helix</keyword>
<feature type="transmembrane region" description="Helical" evidence="6">
    <location>
        <begin position="79"/>
        <end position="98"/>
    </location>
</feature>
<sequence length="364" mass="41400">MDWKVAFTANLNYNNDKKCEMVPLVFRSKFLGSRLLKTCLSAFVTAYICYFLNWPPLFAVITSIVSIENTSVDSLKKGLIRFPASAIGAGAAMLFDALLGKSPISYAGAASITLIACYRLKLYDGLVVAVLTAVAMISVTSHYYLDSFFIRLGTTFTGIAVASLINYFILPPNYKTTIASSTDTAFGQIGALIRQYFSNDLPSKAKLEQGYITLQRKLDHILLLVQNQRSEWLHHKHHLENIQSLKTYQNELRQLQKAMYHLGNLLYTDHYTTAFAQEDYVKIARLGKAVAERYREKQFDVHGYYYTTLREVTCLFNLLKDERHDSNDTTSYHLPLKITLLYELLSLQDVLEELRDMKKASDVN</sequence>
<dbReference type="GO" id="GO:0005886">
    <property type="term" value="C:plasma membrane"/>
    <property type="evidence" value="ECO:0007669"/>
    <property type="project" value="UniProtKB-SubCell"/>
</dbReference>
<protein>
    <submittedName>
        <fullName evidence="7">Uncharacterized membrane protein YgaE (UPF0421/DUF939 family)</fullName>
    </submittedName>
</protein>
<name>A0A4R2P2V5_9BACL</name>
<evidence type="ECO:0000256" key="2">
    <source>
        <dbReference type="ARBA" id="ARBA00022475"/>
    </source>
</evidence>
<evidence type="ECO:0000256" key="3">
    <source>
        <dbReference type="ARBA" id="ARBA00022692"/>
    </source>
</evidence>
<comment type="subcellular location">
    <subcellularLocation>
        <location evidence="1">Cell membrane</location>
        <topology evidence="1">Multi-pass membrane protein</topology>
    </subcellularLocation>
</comment>
<evidence type="ECO:0000256" key="4">
    <source>
        <dbReference type="ARBA" id="ARBA00022989"/>
    </source>
</evidence>
<dbReference type="AlphaFoldDB" id="A0A4R2P2V5"/>
<dbReference type="Proteomes" id="UP000295416">
    <property type="component" value="Unassembled WGS sequence"/>
</dbReference>